<dbReference type="Proteomes" id="UP000299102">
    <property type="component" value="Unassembled WGS sequence"/>
</dbReference>
<name>A0A4C1X5N0_EUMVA</name>
<keyword evidence="3" id="KW-1185">Reference proteome</keyword>
<proteinExistence type="predicted"/>
<comment type="caution">
    <text evidence="2">The sequence shown here is derived from an EMBL/GenBank/DDBJ whole genome shotgun (WGS) entry which is preliminary data.</text>
</comment>
<feature type="compositionally biased region" description="Polar residues" evidence="1">
    <location>
        <begin position="64"/>
        <end position="75"/>
    </location>
</feature>
<evidence type="ECO:0000256" key="1">
    <source>
        <dbReference type="SAM" id="MobiDB-lite"/>
    </source>
</evidence>
<organism evidence="2 3">
    <name type="scientific">Eumeta variegata</name>
    <name type="common">Bagworm moth</name>
    <name type="synonym">Eumeta japonica</name>
    <dbReference type="NCBI Taxonomy" id="151549"/>
    <lineage>
        <taxon>Eukaryota</taxon>
        <taxon>Metazoa</taxon>
        <taxon>Ecdysozoa</taxon>
        <taxon>Arthropoda</taxon>
        <taxon>Hexapoda</taxon>
        <taxon>Insecta</taxon>
        <taxon>Pterygota</taxon>
        <taxon>Neoptera</taxon>
        <taxon>Endopterygota</taxon>
        <taxon>Lepidoptera</taxon>
        <taxon>Glossata</taxon>
        <taxon>Ditrysia</taxon>
        <taxon>Tineoidea</taxon>
        <taxon>Psychidae</taxon>
        <taxon>Oiketicinae</taxon>
        <taxon>Eumeta</taxon>
    </lineage>
</organism>
<gene>
    <name evidence="2" type="ORF">EVAR_39154_1</name>
</gene>
<feature type="region of interest" description="Disordered" evidence="1">
    <location>
        <begin position="56"/>
        <end position="75"/>
    </location>
</feature>
<sequence length="75" mass="8506">MPDLQLLCESWKHSSEDTVDVVAVYKMARALMLMAMLDAEKTEVDALKHLDYGDNYGSKPPPSNFLSQSFKRIID</sequence>
<accession>A0A4C1X5N0</accession>
<reference evidence="2 3" key="1">
    <citation type="journal article" date="2019" name="Commun. Biol.">
        <title>The bagworm genome reveals a unique fibroin gene that provides high tensile strength.</title>
        <authorList>
            <person name="Kono N."/>
            <person name="Nakamura H."/>
            <person name="Ohtoshi R."/>
            <person name="Tomita M."/>
            <person name="Numata K."/>
            <person name="Arakawa K."/>
        </authorList>
    </citation>
    <scope>NUCLEOTIDE SEQUENCE [LARGE SCALE GENOMIC DNA]</scope>
</reference>
<evidence type="ECO:0000313" key="2">
    <source>
        <dbReference type="EMBL" id="GBP59068.1"/>
    </source>
</evidence>
<dbReference type="AlphaFoldDB" id="A0A4C1X5N0"/>
<dbReference type="EMBL" id="BGZK01000751">
    <property type="protein sequence ID" value="GBP59068.1"/>
    <property type="molecule type" value="Genomic_DNA"/>
</dbReference>
<protein>
    <submittedName>
        <fullName evidence="2">Uncharacterized protein</fullName>
    </submittedName>
</protein>
<evidence type="ECO:0000313" key="3">
    <source>
        <dbReference type="Proteomes" id="UP000299102"/>
    </source>
</evidence>